<organism evidence="2 3">
    <name type="scientific">Glossina austeni</name>
    <name type="common">Savannah tsetse fly</name>
    <dbReference type="NCBI Taxonomy" id="7395"/>
    <lineage>
        <taxon>Eukaryota</taxon>
        <taxon>Metazoa</taxon>
        <taxon>Ecdysozoa</taxon>
        <taxon>Arthropoda</taxon>
        <taxon>Hexapoda</taxon>
        <taxon>Insecta</taxon>
        <taxon>Pterygota</taxon>
        <taxon>Neoptera</taxon>
        <taxon>Endopterygota</taxon>
        <taxon>Diptera</taxon>
        <taxon>Brachycera</taxon>
        <taxon>Muscomorpha</taxon>
        <taxon>Hippoboscoidea</taxon>
        <taxon>Glossinidae</taxon>
        <taxon>Glossina</taxon>
    </lineage>
</organism>
<evidence type="ECO:0000313" key="3">
    <source>
        <dbReference type="Proteomes" id="UP000078200"/>
    </source>
</evidence>
<feature type="chain" id="PRO_5008399491" evidence="1">
    <location>
        <begin position="23"/>
        <end position="260"/>
    </location>
</feature>
<reference evidence="2" key="1">
    <citation type="submission" date="2020-05" db="UniProtKB">
        <authorList>
            <consortium name="EnsemblMetazoa"/>
        </authorList>
    </citation>
    <scope>IDENTIFICATION</scope>
    <source>
        <strain evidence="2">TTRI</strain>
    </source>
</reference>
<dbReference type="Proteomes" id="UP000078200">
    <property type="component" value="Unassembled WGS sequence"/>
</dbReference>
<proteinExistence type="predicted"/>
<dbReference type="EnsemblMetazoa" id="GAUT041605-RA">
    <property type="protein sequence ID" value="GAUT041605-PA"/>
    <property type="gene ID" value="GAUT041605"/>
</dbReference>
<evidence type="ECO:0000313" key="2">
    <source>
        <dbReference type="EnsemblMetazoa" id="GAUT041605-PA"/>
    </source>
</evidence>
<dbReference type="AlphaFoldDB" id="A0A1A9VME4"/>
<name>A0A1A9VME4_GLOAU</name>
<protein>
    <submittedName>
        <fullName evidence="2">Uncharacterized protein</fullName>
    </submittedName>
</protein>
<accession>A0A1A9VME4</accession>
<keyword evidence="3" id="KW-1185">Reference proteome</keyword>
<sequence length="260" mass="30195">MDLMFHCVLFLLSTIFLMHTTAYVTGSSSVANKLTDPEDVLTIGKMSFLEPARRGKFVFKPQHLKEYDERTVYDPGDELFHVLNADVATTNENLKIPSQSNDYEETISNDVDIVDKDDILQRLHQDLRDEQDIVTKSNILIKMLEDPNMDTLPLVYIEEEAEDREADTSNDNINSNSLTKRSRYYGRYPWKRHHKNRSTYEPELRYACTPTKDDVFKLLVNLHENRNGRSARNARNGNTINFCNRKRPAKAIFTNIRFLG</sequence>
<evidence type="ECO:0000256" key="1">
    <source>
        <dbReference type="SAM" id="SignalP"/>
    </source>
</evidence>
<keyword evidence="1" id="KW-0732">Signal</keyword>
<dbReference type="VEuPathDB" id="VectorBase:GAUT041605"/>
<feature type="signal peptide" evidence="1">
    <location>
        <begin position="1"/>
        <end position="22"/>
    </location>
</feature>